<dbReference type="PANTHER" id="PTHR13531">
    <property type="entry name" value="GEO07735P1-RELATED-RELATED"/>
    <property type="match status" value="1"/>
</dbReference>
<keyword evidence="3 5" id="KW-1133">Transmembrane helix</keyword>
<dbReference type="GO" id="GO:1905515">
    <property type="term" value="P:non-motile cilium assembly"/>
    <property type="evidence" value="ECO:0007669"/>
    <property type="project" value="TreeGrafter"/>
</dbReference>
<keyword evidence="2 5" id="KW-0812">Transmembrane</keyword>
<feature type="transmembrane region" description="Helical" evidence="5">
    <location>
        <begin position="80"/>
        <end position="103"/>
    </location>
</feature>
<dbReference type="Proteomes" id="UP001175271">
    <property type="component" value="Unassembled WGS sequence"/>
</dbReference>
<keyword evidence="7" id="KW-1185">Reference proteome</keyword>
<dbReference type="GO" id="GO:0035869">
    <property type="term" value="C:ciliary transition zone"/>
    <property type="evidence" value="ECO:0007669"/>
    <property type="project" value="TreeGrafter"/>
</dbReference>
<feature type="transmembrane region" description="Helical" evidence="5">
    <location>
        <begin position="55"/>
        <end position="74"/>
    </location>
</feature>
<organism evidence="6 7">
    <name type="scientific">Steinernema hermaphroditum</name>
    <dbReference type="NCBI Taxonomy" id="289476"/>
    <lineage>
        <taxon>Eukaryota</taxon>
        <taxon>Metazoa</taxon>
        <taxon>Ecdysozoa</taxon>
        <taxon>Nematoda</taxon>
        <taxon>Chromadorea</taxon>
        <taxon>Rhabditida</taxon>
        <taxon>Tylenchina</taxon>
        <taxon>Panagrolaimomorpha</taxon>
        <taxon>Strongyloidoidea</taxon>
        <taxon>Steinernematidae</taxon>
        <taxon>Steinernema</taxon>
    </lineage>
</organism>
<dbReference type="AlphaFoldDB" id="A0AA39IE47"/>
<evidence type="ECO:0000256" key="2">
    <source>
        <dbReference type="ARBA" id="ARBA00022692"/>
    </source>
</evidence>
<evidence type="ECO:0008006" key="8">
    <source>
        <dbReference type="Google" id="ProtNLM"/>
    </source>
</evidence>
<gene>
    <name evidence="6" type="ORF">QR680_015205</name>
</gene>
<accession>A0AA39IE47</accession>
<dbReference type="PANTHER" id="PTHR13531:SF6">
    <property type="entry name" value="TMEM (HUMAN TRANSMEMBRANE PROTEIN) HOMOLOG"/>
    <property type="match status" value="1"/>
</dbReference>
<protein>
    <recommendedName>
        <fullName evidence="8">Transmembrane protein 17B</fullName>
    </recommendedName>
</protein>
<comment type="subcellular location">
    <subcellularLocation>
        <location evidence="1">Membrane</location>
        <topology evidence="1">Multi-pass membrane protein</topology>
    </subcellularLocation>
</comment>
<feature type="transmembrane region" description="Helical" evidence="5">
    <location>
        <begin position="115"/>
        <end position="136"/>
    </location>
</feature>
<dbReference type="Pfam" id="PF09799">
    <property type="entry name" value="Transmemb_17"/>
    <property type="match status" value="1"/>
</dbReference>
<evidence type="ECO:0000313" key="7">
    <source>
        <dbReference type="Proteomes" id="UP001175271"/>
    </source>
</evidence>
<dbReference type="InterPro" id="IPR019184">
    <property type="entry name" value="Uncharacterised_TM-17"/>
</dbReference>
<evidence type="ECO:0000313" key="6">
    <source>
        <dbReference type="EMBL" id="KAK0421374.1"/>
    </source>
</evidence>
<evidence type="ECO:0000256" key="4">
    <source>
        <dbReference type="ARBA" id="ARBA00023136"/>
    </source>
</evidence>
<proteinExistence type="predicted"/>
<name>A0AA39IE47_9BILA</name>
<dbReference type="EMBL" id="JAUCMV010000002">
    <property type="protein sequence ID" value="KAK0421374.1"/>
    <property type="molecule type" value="Genomic_DNA"/>
</dbReference>
<sequence>METKGKRSIPTNLTFHSQADFYVMASEQRASVMRAFPGSFRETLTSLPLQMALHFNVYFAPFWAISHIACYMMKYKHLSLTYQVVLTPVHFLYTVIEVVRLYLGYYGNLSEKISALSGFWISSLILQMPIAIFLLSNEEIVPLPLERFAYIVHLIFLLIQIFAGFFMIKNLADSQVAKFRQKAMDDEKEEEANKTS</sequence>
<keyword evidence="4 5" id="KW-0472">Membrane</keyword>
<reference evidence="6" key="1">
    <citation type="submission" date="2023-06" db="EMBL/GenBank/DDBJ databases">
        <title>Genomic analysis of the entomopathogenic nematode Steinernema hermaphroditum.</title>
        <authorList>
            <person name="Schwarz E.M."/>
            <person name="Heppert J.K."/>
            <person name="Baniya A."/>
            <person name="Schwartz H.T."/>
            <person name="Tan C.-H."/>
            <person name="Antoshechkin I."/>
            <person name="Sternberg P.W."/>
            <person name="Goodrich-Blair H."/>
            <person name="Dillman A.R."/>
        </authorList>
    </citation>
    <scope>NUCLEOTIDE SEQUENCE</scope>
    <source>
        <strain evidence="6">PS9179</strain>
        <tissue evidence="6">Whole animal</tissue>
    </source>
</reference>
<comment type="caution">
    <text evidence="6">The sequence shown here is derived from an EMBL/GenBank/DDBJ whole genome shotgun (WGS) entry which is preliminary data.</text>
</comment>
<evidence type="ECO:0000256" key="1">
    <source>
        <dbReference type="ARBA" id="ARBA00004141"/>
    </source>
</evidence>
<evidence type="ECO:0000256" key="3">
    <source>
        <dbReference type="ARBA" id="ARBA00022989"/>
    </source>
</evidence>
<dbReference type="GO" id="GO:0016020">
    <property type="term" value="C:membrane"/>
    <property type="evidence" value="ECO:0007669"/>
    <property type="project" value="UniProtKB-SubCell"/>
</dbReference>
<feature type="transmembrane region" description="Helical" evidence="5">
    <location>
        <begin position="148"/>
        <end position="168"/>
    </location>
</feature>
<evidence type="ECO:0000256" key="5">
    <source>
        <dbReference type="SAM" id="Phobius"/>
    </source>
</evidence>